<evidence type="ECO:0000256" key="7">
    <source>
        <dbReference type="ARBA" id="ARBA00022840"/>
    </source>
</evidence>
<dbReference type="SUPFAM" id="SSF55785">
    <property type="entry name" value="PYP-like sensor domain (PAS domain)"/>
    <property type="match status" value="1"/>
</dbReference>
<sequence length="573" mass="64317">MFCLHRLNIMWKAYLIVSVVITIAAAAIAGYLIAEKKNVLITNKQIGLLKLASTLERKLNADDLTKDISRVNGLAINQAEKAAILNNLYEPLLLETAKENPEYDIGISFDKPAGWEEQSVLYISHPLYIDGQFSGHMRAGYMLDYLDKEIGQYTTTLLTLVFGVWVLLMSLLYLVFYKFTIESSRLSCLTSDAEAEGREAIDRQASSKLACLIDLCPLPIIELDDNGCIANLNKAMQDLYNRYFTYSREVLIGESIQALSSQLGIEYKKSFIARVMDGQEIRNEYLRQLGYDWILNGIPIINADTGRVNGAIAIYHDISEAEKTKQEMARLESLNAIGETAASMAHELRNPACAIRGFVELLQRKCREDQQEYYGIILEELDRMNGIIEDFLSLTRNRLIDKTPLDINEVLRSLYPLILSDALKNGIELEYNLCEKAEALRLNPREIRQLVLNLARNGIDAMSPRGILRISTEKTMSGINLIIQDTGTGIQPELLNKIFEPFYTSKQNGTGLGLAVCRNIIEGHAGTIKVESEVDKGTTFIMFFPNVKEECCRLPKSGPEVGIYSMGCEMTTP</sequence>
<evidence type="ECO:0000313" key="11">
    <source>
        <dbReference type="EMBL" id="QDR81652.1"/>
    </source>
</evidence>
<keyword evidence="6 11" id="KW-0418">Kinase</keyword>
<evidence type="ECO:0000256" key="8">
    <source>
        <dbReference type="ARBA" id="ARBA00023012"/>
    </source>
</evidence>
<keyword evidence="9" id="KW-0812">Transmembrane</keyword>
<evidence type="ECO:0000256" key="6">
    <source>
        <dbReference type="ARBA" id="ARBA00022777"/>
    </source>
</evidence>
<dbReference type="CDD" id="cd00130">
    <property type="entry name" value="PAS"/>
    <property type="match status" value="1"/>
</dbReference>
<keyword evidence="12" id="KW-1185">Reference proteome</keyword>
<keyword evidence="7" id="KW-0067">ATP-binding</keyword>
<dbReference type="EC" id="2.7.13.3" evidence="2"/>
<dbReference type="SUPFAM" id="SSF47384">
    <property type="entry name" value="Homodimeric domain of signal transducing histidine kinase"/>
    <property type="match status" value="1"/>
</dbReference>
<evidence type="ECO:0000256" key="5">
    <source>
        <dbReference type="ARBA" id="ARBA00022741"/>
    </source>
</evidence>
<dbReference type="InterPro" id="IPR000014">
    <property type="entry name" value="PAS"/>
</dbReference>
<accession>A0A517DWB9</accession>
<dbReference type="InterPro" id="IPR003661">
    <property type="entry name" value="HisK_dim/P_dom"/>
</dbReference>
<dbReference type="InterPro" id="IPR005467">
    <property type="entry name" value="His_kinase_dom"/>
</dbReference>
<evidence type="ECO:0000313" key="12">
    <source>
        <dbReference type="Proteomes" id="UP000320776"/>
    </source>
</evidence>
<dbReference type="OrthoDB" id="9759607at2"/>
<keyword evidence="9" id="KW-1133">Transmembrane helix</keyword>
<dbReference type="CDD" id="cd00082">
    <property type="entry name" value="HisKA"/>
    <property type="match status" value="1"/>
</dbReference>
<dbReference type="CDD" id="cd00075">
    <property type="entry name" value="HATPase"/>
    <property type="match status" value="1"/>
</dbReference>
<dbReference type="InterPro" id="IPR003594">
    <property type="entry name" value="HATPase_dom"/>
</dbReference>
<dbReference type="AlphaFoldDB" id="A0A517DWB9"/>
<dbReference type="GO" id="GO:0005524">
    <property type="term" value="F:ATP binding"/>
    <property type="evidence" value="ECO:0007669"/>
    <property type="project" value="UniProtKB-KW"/>
</dbReference>
<evidence type="ECO:0000256" key="4">
    <source>
        <dbReference type="ARBA" id="ARBA00022679"/>
    </source>
</evidence>
<dbReference type="InterPro" id="IPR036890">
    <property type="entry name" value="HATPase_C_sf"/>
</dbReference>
<proteinExistence type="predicted"/>
<dbReference type="InterPro" id="IPR004358">
    <property type="entry name" value="Sig_transdc_His_kin-like_C"/>
</dbReference>
<feature type="transmembrane region" description="Helical" evidence="9">
    <location>
        <begin position="14"/>
        <end position="34"/>
    </location>
</feature>
<keyword evidence="8" id="KW-0902">Two-component regulatory system</keyword>
<dbReference type="EMBL" id="CP036259">
    <property type="protein sequence ID" value="QDR81652.1"/>
    <property type="molecule type" value="Genomic_DNA"/>
</dbReference>
<dbReference type="InterPro" id="IPR035965">
    <property type="entry name" value="PAS-like_dom_sf"/>
</dbReference>
<feature type="transmembrane region" description="Helical" evidence="9">
    <location>
        <begin position="157"/>
        <end position="177"/>
    </location>
</feature>
<reference evidence="11 12" key="1">
    <citation type="submission" date="2019-02" db="EMBL/GenBank/DDBJ databases">
        <title>Closed genome of Sporomusa termitida DSM 4440.</title>
        <authorList>
            <person name="Poehlein A."/>
            <person name="Daniel R."/>
        </authorList>
    </citation>
    <scope>NUCLEOTIDE SEQUENCE [LARGE SCALE GENOMIC DNA]</scope>
    <source>
        <strain evidence="11 12">DSM 4440</strain>
    </source>
</reference>
<dbReference type="NCBIfam" id="TIGR00229">
    <property type="entry name" value="sensory_box"/>
    <property type="match status" value="1"/>
</dbReference>
<dbReference type="Proteomes" id="UP000320776">
    <property type="component" value="Chromosome"/>
</dbReference>
<comment type="catalytic activity">
    <reaction evidence="1">
        <text>ATP + protein L-histidine = ADP + protein N-phospho-L-histidine.</text>
        <dbReference type="EC" id="2.7.13.3"/>
    </reaction>
</comment>
<dbReference type="Pfam" id="PF00512">
    <property type="entry name" value="HisKA"/>
    <property type="match status" value="1"/>
</dbReference>
<feature type="domain" description="Histidine kinase" evidence="10">
    <location>
        <begin position="343"/>
        <end position="548"/>
    </location>
</feature>
<keyword evidence="3" id="KW-0597">Phosphoprotein</keyword>
<dbReference type="PANTHER" id="PTHR43065">
    <property type="entry name" value="SENSOR HISTIDINE KINASE"/>
    <property type="match status" value="1"/>
</dbReference>
<dbReference type="Pfam" id="PF02518">
    <property type="entry name" value="HATPase_c"/>
    <property type="match status" value="1"/>
</dbReference>
<dbReference type="KEGG" id="sted:SPTER_30600"/>
<evidence type="ECO:0000256" key="9">
    <source>
        <dbReference type="SAM" id="Phobius"/>
    </source>
</evidence>
<dbReference type="PANTHER" id="PTHR43065:SF46">
    <property type="entry name" value="C4-DICARBOXYLATE TRANSPORT SENSOR PROTEIN DCTB"/>
    <property type="match status" value="1"/>
</dbReference>
<evidence type="ECO:0000256" key="3">
    <source>
        <dbReference type="ARBA" id="ARBA00022553"/>
    </source>
</evidence>
<dbReference type="PROSITE" id="PS50109">
    <property type="entry name" value="HIS_KIN"/>
    <property type="match status" value="1"/>
</dbReference>
<dbReference type="PRINTS" id="PR00344">
    <property type="entry name" value="BCTRLSENSOR"/>
</dbReference>
<gene>
    <name evidence="11" type="primary">sasA_13</name>
    <name evidence="11" type="ORF">SPTER_30600</name>
</gene>
<keyword evidence="4 11" id="KW-0808">Transferase</keyword>
<keyword evidence="5" id="KW-0547">Nucleotide-binding</keyword>
<evidence type="ECO:0000259" key="10">
    <source>
        <dbReference type="PROSITE" id="PS50109"/>
    </source>
</evidence>
<dbReference type="Gene3D" id="3.30.450.20">
    <property type="entry name" value="PAS domain"/>
    <property type="match status" value="1"/>
</dbReference>
<protein>
    <recommendedName>
        <fullName evidence="2">histidine kinase</fullName>
        <ecNumber evidence="2">2.7.13.3</ecNumber>
    </recommendedName>
</protein>
<dbReference type="SMART" id="SM00387">
    <property type="entry name" value="HATPase_c"/>
    <property type="match status" value="1"/>
</dbReference>
<organism evidence="11 12">
    <name type="scientific">Sporomusa termitida</name>
    <dbReference type="NCBI Taxonomy" id="2377"/>
    <lineage>
        <taxon>Bacteria</taxon>
        <taxon>Bacillati</taxon>
        <taxon>Bacillota</taxon>
        <taxon>Negativicutes</taxon>
        <taxon>Selenomonadales</taxon>
        <taxon>Sporomusaceae</taxon>
        <taxon>Sporomusa</taxon>
    </lineage>
</organism>
<dbReference type="SMART" id="SM00388">
    <property type="entry name" value="HisKA"/>
    <property type="match status" value="1"/>
</dbReference>
<dbReference type="InterPro" id="IPR036097">
    <property type="entry name" value="HisK_dim/P_sf"/>
</dbReference>
<dbReference type="GO" id="GO:0000155">
    <property type="term" value="F:phosphorelay sensor kinase activity"/>
    <property type="evidence" value="ECO:0007669"/>
    <property type="project" value="InterPro"/>
</dbReference>
<dbReference type="Gene3D" id="3.30.565.10">
    <property type="entry name" value="Histidine kinase-like ATPase, C-terminal domain"/>
    <property type="match status" value="1"/>
</dbReference>
<dbReference type="SUPFAM" id="SSF55874">
    <property type="entry name" value="ATPase domain of HSP90 chaperone/DNA topoisomerase II/histidine kinase"/>
    <property type="match status" value="1"/>
</dbReference>
<evidence type="ECO:0000256" key="2">
    <source>
        <dbReference type="ARBA" id="ARBA00012438"/>
    </source>
</evidence>
<evidence type="ECO:0000256" key="1">
    <source>
        <dbReference type="ARBA" id="ARBA00000085"/>
    </source>
</evidence>
<name>A0A517DWB9_9FIRM</name>
<dbReference type="Gene3D" id="1.10.287.130">
    <property type="match status" value="1"/>
</dbReference>
<keyword evidence="9" id="KW-0472">Membrane</keyword>